<comment type="caution">
    <text evidence="1">The sequence shown here is derived from an EMBL/GenBank/DDBJ whole genome shotgun (WGS) entry which is preliminary data.</text>
</comment>
<organism evidence="1 2">
    <name type="scientific">Heracleum sosnowskyi</name>
    <dbReference type="NCBI Taxonomy" id="360622"/>
    <lineage>
        <taxon>Eukaryota</taxon>
        <taxon>Viridiplantae</taxon>
        <taxon>Streptophyta</taxon>
        <taxon>Embryophyta</taxon>
        <taxon>Tracheophyta</taxon>
        <taxon>Spermatophyta</taxon>
        <taxon>Magnoliopsida</taxon>
        <taxon>eudicotyledons</taxon>
        <taxon>Gunneridae</taxon>
        <taxon>Pentapetalae</taxon>
        <taxon>asterids</taxon>
        <taxon>campanulids</taxon>
        <taxon>Apiales</taxon>
        <taxon>Apiaceae</taxon>
        <taxon>Apioideae</taxon>
        <taxon>apioid superclade</taxon>
        <taxon>Tordylieae</taxon>
        <taxon>Tordyliinae</taxon>
        <taxon>Heracleum</taxon>
    </lineage>
</organism>
<keyword evidence="2" id="KW-1185">Reference proteome</keyword>
<dbReference type="Gene3D" id="2.120.10.80">
    <property type="entry name" value="Kelch-type beta propeller"/>
    <property type="match status" value="1"/>
</dbReference>
<reference evidence="1" key="1">
    <citation type="submission" date="2023-02" db="EMBL/GenBank/DDBJ databases">
        <title>Genome of toxic invasive species Heracleum sosnowskyi carries increased number of genes despite the absence of recent whole-genome duplications.</title>
        <authorList>
            <person name="Schelkunov M."/>
            <person name="Shtratnikova V."/>
            <person name="Makarenko M."/>
            <person name="Klepikova A."/>
            <person name="Omelchenko D."/>
            <person name="Novikova G."/>
            <person name="Obukhova E."/>
            <person name="Bogdanov V."/>
            <person name="Penin A."/>
            <person name="Logacheva M."/>
        </authorList>
    </citation>
    <scope>NUCLEOTIDE SEQUENCE</scope>
    <source>
        <strain evidence="1">Hsosn_3</strain>
        <tissue evidence="1">Leaf</tissue>
    </source>
</reference>
<protein>
    <submittedName>
        <fullName evidence="1">Uncharacterized protein</fullName>
    </submittedName>
</protein>
<dbReference type="InterPro" id="IPR015915">
    <property type="entry name" value="Kelch-typ_b-propeller"/>
</dbReference>
<dbReference type="EMBL" id="JAUIZM010000007">
    <property type="protein sequence ID" value="KAK1373151.1"/>
    <property type="molecule type" value="Genomic_DNA"/>
</dbReference>
<gene>
    <name evidence="1" type="ORF">POM88_029344</name>
</gene>
<dbReference type="Proteomes" id="UP001237642">
    <property type="component" value="Unassembled WGS sequence"/>
</dbReference>
<sequence length="422" mass="47514">MGSMEESLKEIIEIIGRGNKTSSASGRNLQFGKLNQSLNHSNFDQMSQAMANEATPEINFCLFFNFLHRDQRFEISFVRICVEPYSTEEELQNLSLLGLSGPPRPPRPPRPETTVPFIGKAVFPFKSSIASVGSMLFCLGGFILDQISNKVTKFNPSSPQFQLISCCNMIAARQSPSVISSAGILYVFGGLPYHTEEKKSTPWAEYLNTTLPENQQQWMPLDLPEDHFAHVSMISCLFVIPYNQAGTIFLIGFSRNLGINKSKSVGAILFDTTDMSFKEFNLIGMPLLTHVSNPVTIVEDRTMYWYHREYLHAYDFDNHVLYSALTSNSVLSHFGFRFSASRWGPLLGHLDKNLFCFFTLHCYGDSYSEALRILECTKFRATKVLDKSGKSGHLDLEPVGYQSYHCDVLRELSGVLPISLRG</sequence>
<name>A0AAD8HUJ7_9APIA</name>
<dbReference type="AlphaFoldDB" id="A0AAD8HUJ7"/>
<evidence type="ECO:0000313" key="2">
    <source>
        <dbReference type="Proteomes" id="UP001237642"/>
    </source>
</evidence>
<dbReference type="SUPFAM" id="SSF117281">
    <property type="entry name" value="Kelch motif"/>
    <property type="match status" value="1"/>
</dbReference>
<accession>A0AAD8HUJ7</accession>
<reference evidence="1" key="2">
    <citation type="submission" date="2023-05" db="EMBL/GenBank/DDBJ databases">
        <authorList>
            <person name="Schelkunov M.I."/>
        </authorList>
    </citation>
    <scope>NUCLEOTIDE SEQUENCE</scope>
    <source>
        <strain evidence="1">Hsosn_3</strain>
        <tissue evidence="1">Leaf</tissue>
    </source>
</reference>
<evidence type="ECO:0000313" key="1">
    <source>
        <dbReference type="EMBL" id="KAK1373151.1"/>
    </source>
</evidence>
<proteinExistence type="predicted"/>